<proteinExistence type="predicted"/>
<dbReference type="AlphaFoldDB" id="A0A4Q4TJZ2"/>
<name>A0A4Q4TJZ2_9PEZI</name>
<evidence type="ECO:0000313" key="1">
    <source>
        <dbReference type="EMBL" id="RYP05593.1"/>
    </source>
</evidence>
<dbReference type="OrthoDB" id="10392489at2759"/>
<sequence length="84" mass="10191">MGGFDRFHELLPSLHVPDRKRRGDQRRRIQWRFRECNIPDIWRAFACGIVGHPVFSHNLVVVNKFKTHRHFYTQCHIYINSLVY</sequence>
<comment type="caution">
    <text evidence="1">The sequence shown here is derived from an EMBL/GenBank/DDBJ whole genome shotgun (WGS) entry which is preliminary data.</text>
</comment>
<reference evidence="1 2" key="1">
    <citation type="submission" date="2018-06" db="EMBL/GenBank/DDBJ databases">
        <title>Complete Genomes of Monosporascus.</title>
        <authorList>
            <person name="Robinson A.J."/>
            <person name="Natvig D.O."/>
        </authorList>
    </citation>
    <scope>NUCLEOTIDE SEQUENCE [LARGE SCALE GENOMIC DNA]</scope>
    <source>
        <strain evidence="1 2">CBS 110550</strain>
    </source>
</reference>
<organism evidence="1 2">
    <name type="scientific">Monosporascus ibericus</name>
    <dbReference type="NCBI Taxonomy" id="155417"/>
    <lineage>
        <taxon>Eukaryota</taxon>
        <taxon>Fungi</taxon>
        <taxon>Dikarya</taxon>
        <taxon>Ascomycota</taxon>
        <taxon>Pezizomycotina</taxon>
        <taxon>Sordariomycetes</taxon>
        <taxon>Xylariomycetidae</taxon>
        <taxon>Xylariales</taxon>
        <taxon>Xylariales incertae sedis</taxon>
        <taxon>Monosporascus</taxon>
    </lineage>
</organism>
<gene>
    <name evidence="1" type="ORF">DL764_003706</name>
</gene>
<evidence type="ECO:0000313" key="2">
    <source>
        <dbReference type="Proteomes" id="UP000293360"/>
    </source>
</evidence>
<keyword evidence="2" id="KW-1185">Reference proteome</keyword>
<dbReference type="Proteomes" id="UP000293360">
    <property type="component" value="Unassembled WGS sequence"/>
</dbReference>
<protein>
    <submittedName>
        <fullName evidence="1">Uncharacterized protein</fullName>
    </submittedName>
</protein>
<accession>A0A4Q4TJZ2</accession>
<dbReference type="EMBL" id="QJNU01000166">
    <property type="protein sequence ID" value="RYP05593.1"/>
    <property type="molecule type" value="Genomic_DNA"/>
</dbReference>